<feature type="region of interest" description="Disordered" evidence="1">
    <location>
        <begin position="1"/>
        <end position="20"/>
    </location>
</feature>
<dbReference type="Proteomes" id="UP000652761">
    <property type="component" value="Unassembled WGS sequence"/>
</dbReference>
<name>A0A843V5C8_COLES</name>
<comment type="caution">
    <text evidence="2">The sequence shown here is derived from an EMBL/GenBank/DDBJ whole genome shotgun (WGS) entry which is preliminary data.</text>
</comment>
<evidence type="ECO:0000313" key="3">
    <source>
        <dbReference type="Proteomes" id="UP000652761"/>
    </source>
</evidence>
<evidence type="ECO:0000256" key="1">
    <source>
        <dbReference type="SAM" id="MobiDB-lite"/>
    </source>
</evidence>
<reference evidence="2" key="1">
    <citation type="submission" date="2017-07" db="EMBL/GenBank/DDBJ databases">
        <title>Taro Niue Genome Assembly and Annotation.</title>
        <authorList>
            <person name="Atibalentja N."/>
            <person name="Keating K."/>
            <person name="Fields C.J."/>
        </authorList>
    </citation>
    <scope>NUCLEOTIDE SEQUENCE</scope>
    <source>
        <strain evidence="2">Niue_2</strain>
        <tissue evidence="2">Leaf</tissue>
    </source>
</reference>
<protein>
    <submittedName>
        <fullName evidence="2">Uncharacterized protein</fullName>
    </submittedName>
</protein>
<sequence>MKKATGRQIRQQGSDRALRRVQNATGYAVATRPQNAAYRAVAFTGSAPESGRERTCSWIAV</sequence>
<evidence type="ECO:0000313" key="2">
    <source>
        <dbReference type="EMBL" id="MQL86859.1"/>
    </source>
</evidence>
<organism evidence="2 3">
    <name type="scientific">Colocasia esculenta</name>
    <name type="common">Wild taro</name>
    <name type="synonym">Arum esculentum</name>
    <dbReference type="NCBI Taxonomy" id="4460"/>
    <lineage>
        <taxon>Eukaryota</taxon>
        <taxon>Viridiplantae</taxon>
        <taxon>Streptophyta</taxon>
        <taxon>Embryophyta</taxon>
        <taxon>Tracheophyta</taxon>
        <taxon>Spermatophyta</taxon>
        <taxon>Magnoliopsida</taxon>
        <taxon>Liliopsida</taxon>
        <taxon>Araceae</taxon>
        <taxon>Aroideae</taxon>
        <taxon>Colocasieae</taxon>
        <taxon>Colocasia</taxon>
    </lineage>
</organism>
<proteinExistence type="predicted"/>
<dbReference type="AlphaFoldDB" id="A0A843V5C8"/>
<dbReference type="EMBL" id="NMUH01000932">
    <property type="protein sequence ID" value="MQL86859.1"/>
    <property type="molecule type" value="Genomic_DNA"/>
</dbReference>
<keyword evidence="3" id="KW-1185">Reference proteome</keyword>
<gene>
    <name evidence="2" type="ORF">Taro_019392</name>
</gene>
<accession>A0A843V5C8</accession>